<dbReference type="GO" id="GO:0000462">
    <property type="term" value="P:maturation of SSU-rRNA from tricistronic rRNA transcript (SSU-rRNA, 5.8S rRNA, LSU-rRNA)"/>
    <property type="evidence" value="ECO:0007669"/>
    <property type="project" value="TreeGrafter"/>
</dbReference>
<dbReference type="SUPFAM" id="SSF52540">
    <property type="entry name" value="P-loop containing nucleoside triphosphate hydrolases"/>
    <property type="match status" value="1"/>
</dbReference>
<dbReference type="Pfam" id="PF06862">
    <property type="entry name" value="Utp25_C"/>
    <property type="match status" value="1"/>
</dbReference>
<feature type="compositionally biased region" description="Basic residues" evidence="6">
    <location>
        <begin position="28"/>
        <end position="38"/>
    </location>
</feature>
<feature type="region of interest" description="Disordered" evidence="6">
    <location>
        <begin position="1"/>
        <end position="40"/>
    </location>
</feature>
<feature type="domain" description="UTP25 C-terminal" evidence="7">
    <location>
        <begin position="437"/>
        <end position="627"/>
    </location>
</feature>
<dbReference type="Pfam" id="PF22916">
    <property type="entry name" value="UTP25_NTPase-like"/>
    <property type="match status" value="1"/>
</dbReference>
<dbReference type="PANTHER" id="PTHR12933:SF0">
    <property type="entry name" value="U3 SMALL NUCLEOLAR RNA-ASSOCIATED PROTEIN 25 HOMOLOG"/>
    <property type="match status" value="1"/>
</dbReference>
<evidence type="ECO:0000259" key="7">
    <source>
        <dbReference type="Pfam" id="PF06862"/>
    </source>
</evidence>
<reference evidence="9" key="2">
    <citation type="submission" date="2015-02" db="UniProtKB">
        <authorList>
            <consortium name="EnsemblMetazoa"/>
        </authorList>
    </citation>
    <scope>IDENTIFICATION</scope>
</reference>
<organism evidence="9 10">
    <name type="scientific">Strigamia maritima</name>
    <name type="common">European centipede</name>
    <name type="synonym">Geophilus maritimus</name>
    <dbReference type="NCBI Taxonomy" id="126957"/>
    <lineage>
        <taxon>Eukaryota</taxon>
        <taxon>Metazoa</taxon>
        <taxon>Ecdysozoa</taxon>
        <taxon>Arthropoda</taxon>
        <taxon>Myriapoda</taxon>
        <taxon>Chilopoda</taxon>
        <taxon>Pleurostigmophora</taxon>
        <taxon>Geophilomorpha</taxon>
        <taxon>Linotaeniidae</taxon>
        <taxon>Strigamia</taxon>
    </lineage>
</organism>
<dbReference type="InterPro" id="IPR027417">
    <property type="entry name" value="P-loop_NTPase"/>
</dbReference>
<keyword evidence="3" id="KW-0539">Nucleus</keyword>
<evidence type="ECO:0000259" key="8">
    <source>
        <dbReference type="Pfam" id="PF22916"/>
    </source>
</evidence>
<dbReference type="eggNOG" id="KOG2340">
    <property type="taxonomic scope" value="Eukaryota"/>
</dbReference>
<dbReference type="AlphaFoldDB" id="T1IPY6"/>
<dbReference type="PhylomeDB" id="T1IPY6"/>
<accession>T1IPY6</accession>
<dbReference type="PANTHER" id="PTHR12933">
    <property type="entry name" value="ORF PROTEIN-RELATED"/>
    <property type="match status" value="1"/>
</dbReference>
<dbReference type="STRING" id="126957.T1IPY6"/>
<feature type="domain" description="UTP25 NTP hydrolase-like" evidence="8">
    <location>
        <begin position="165"/>
        <end position="426"/>
    </location>
</feature>
<comment type="subcellular location">
    <subcellularLocation>
        <location evidence="1">Nucleus</location>
        <location evidence="1">Nucleolus</location>
    </subcellularLocation>
</comment>
<sequence>MADVSAQRGLSKPSKRKTIQIDESKDEKKKKRMRKAKAVAKNDLKEITDTAVINLQEIDNDSDDAEPEEEVDIDDPFKHFTKDIEESLITELSTRQKWNTQAEETVALLGKAVAHSCRNAIHLNRDTTENLYLKKQLLDSLKSTRKTESAFTDFQSAFYSIINKYHDVYYPERSCSNAEELRTAYCVHALNHILKTRSKIVHHNSKIKRHDDVPDEYRDQGLTRPKVLILVPFRESALRVVKLIMDLISPDKKANIINKKRFQSEFNAEGPPVERMRKRPDDYEATFVGNTDDMFRLGIGITKKSLKLYADFYSADILVASPLGLRTIIGAEGEKQDFDFLSSIEVFIMDQCDVFLMQNWSHILYILKHMHLQPSESHGVDFSRVRMWTLNGWAKFYRQTIILSGVRNPSFSSLFNKHCFNYAGKVEFRNLNSLGTICQVVAQLPQVFHAFSAPNASELADFRFQFFISKILPQFKDAVMSHTMIFIPSYFDFVRIRNYFKKESISFVQICEYSKQNKVARARDYFFHGTNHFLLYTERAHFYNRYVIKGIRHIIFYEVPIFAHFYSEMCNMLQLPNSKSSNEEENDKSDKSCLVLYASQDVQQLSAVVGSNRTSLMLNSDRKVHMFVSGE</sequence>
<dbReference type="EnsemblMetazoa" id="SMAR003092-RA">
    <property type="protein sequence ID" value="SMAR003092-PA"/>
    <property type="gene ID" value="SMAR003092"/>
</dbReference>
<keyword evidence="10" id="KW-1185">Reference proteome</keyword>
<evidence type="ECO:0000256" key="6">
    <source>
        <dbReference type="SAM" id="MobiDB-lite"/>
    </source>
</evidence>
<comment type="similarity">
    <text evidence="2">Belongs to the UTP25 family.</text>
</comment>
<evidence type="ECO:0000256" key="3">
    <source>
        <dbReference type="ARBA" id="ARBA00023242"/>
    </source>
</evidence>
<dbReference type="OMA" id="QDRGDTF"/>
<name>T1IPY6_STRMM</name>
<evidence type="ECO:0000256" key="1">
    <source>
        <dbReference type="ARBA" id="ARBA00004604"/>
    </source>
</evidence>
<evidence type="ECO:0000313" key="10">
    <source>
        <dbReference type="Proteomes" id="UP000014500"/>
    </source>
</evidence>
<evidence type="ECO:0000313" key="9">
    <source>
        <dbReference type="EnsemblMetazoa" id="SMAR003092-PA"/>
    </source>
</evidence>
<dbReference type="EMBL" id="JH431265">
    <property type="status" value="NOT_ANNOTATED_CDS"/>
    <property type="molecule type" value="Genomic_DNA"/>
</dbReference>
<reference evidence="10" key="1">
    <citation type="submission" date="2011-05" db="EMBL/GenBank/DDBJ databases">
        <authorList>
            <person name="Richards S.R."/>
            <person name="Qu J."/>
            <person name="Jiang H."/>
            <person name="Jhangiani S.N."/>
            <person name="Agravi P."/>
            <person name="Goodspeed R."/>
            <person name="Gross S."/>
            <person name="Mandapat C."/>
            <person name="Jackson L."/>
            <person name="Mathew T."/>
            <person name="Pu L."/>
            <person name="Thornton R."/>
            <person name="Saada N."/>
            <person name="Wilczek-Boney K.B."/>
            <person name="Lee S."/>
            <person name="Kovar C."/>
            <person name="Wu Y."/>
            <person name="Scherer S.E."/>
            <person name="Worley K.C."/>
            <person name="Muzny D.M."/>
            <person name="Gibbs R."/>
        </authorList>
    </citation>
    <scope>NUCLEOTIDE SEQUENCE</scope>
    <source>
        <strain evidence="10">Brora</strain>
    </source>
</reference>
<evidence type="ECO:0000256" key="5">
    <source>
        <dbReference type="ARBA" id="ARBA00032325"/>
    </source>
</evidence>
<dbReference type="Proteomes" id="UP000014500">
    <property type="component" value="Unassembled WGS sequence"/>
</dbReference>
<dbReference type="InterPro" id="IPR010678">
    <property type="entry name" value="UTP25"/>
</dbReference>
<dbReference type="InterPro" id="IPR053939">
    <property type="entry name" value="UTP25_C"/>
</dbReference>
<dbReference type="GO" id="GO:0019843">
    <property type="term" value="F:rRNA binding"/>
    <property type="evidence" value="ECO:0007669"/>
    <property type="project" value="TreeGrafter"/>
</dbReference>
<proteinExistence type="inferred from homology"/>
<dbReference type="HOGENOM" id="CLU_018705_1_0_1"/>
<dbReference type="InterPro" id="IPR053940">
    <property type="entry name" value="UTP25_NTPase-like"/>
</dbReference>
<evidence type="ECO:0000256" key="2">
    <source>
        <dbReference type="ARBA" id="ARBA00009223"/>
    </source>
</evidence>
<dbReference type="Gene3D" id="3.40.50.300">
    <property type="entry name" value="P-loop containing nucleotide triphosphate hydrolases"/>
    <property type="match status" value="1"/>
</dbReference>
<protein>
    <recommendedName>
        <fullName evidence="4">U3 small nucleolar RNA-associated protein 25 homolog</fullName>
    </recommendedName>
    <alternativeName>
        <fullName evidence="5">UTP25 small subunit processor component</fullName>
    </alternativeName>
</protein>
<evidence type="ECO:0000256" key="4">
    <source>
        <dbReference type="ARBA" id="ARBA00024421"/>
    </source>
</evidence>
<dbReference type="GO" id="GO:0034511">
    <property type="term" value="F:U3 snoRNA binding"/>
    <property type="evidence" value="ECO:0007669"/>
    <property type="project" value="InterPro"/>
</dbReference>
<dbReference type="GO" id="GO:0032040">
    <property type="term" value="C:small-subunit processome"/>
    <property type="evidence" value="ECO:0007669"/>
    <property type="project" value="TreeGrafter"/>
</dbReference>